<protein>
    <submittedName>
        <fullName evidence="2">Uncharacterized protein</fullName>
    </submittedName>
</protein>
<comment type="caution">
    <text evidence="2">The sequence shown here is derived from an EMBL/GenBank/DDBJ whole genome shotgun (WGS) entry which is preliminary data.</text>
</comment>
<feature type="region of interest" description="Disordered" evidence="1">
    <location>
        <begin position="92"/>
        <end position="155"/>
    </location>
</feature>
<gene>
    <name evidence="2" type="ORF">DFP72DRAFT_856442</name>
</gene>
<evidence type="ECO:0000256" key="1">
    <source>
        <dbReference type="SAM" id="MobiDB-lite"/>
    </source>
</evidence>
<proteinExistence type="predicted"/>
<keyword evidence="3" id="KW-1185">Reference proteome</keyword>
<feature type="region of interest" description="Disordered" evidence="1">
    <location>
        <begin position="299"/>
        <end position="324"/>
    </location>
</feature>
<dbReference type="AlphaFoldDB" id="A0A8H6HG20"/>
<evidence type="ECO:0000313" key="3">
    <source>
        <dbReference type="Proteomes" id="UP000521943"/>
    </source>
</evidence>
<organism evidence="2 3">
    <name type="scientific">Ephemerocybe angulata</name>
    <dbReference type="NCBI Taxonomy" id="980116"/>
    <lineage>
        <taxon>Eukaryota</taxon>
        <taxon>Fungi</taxon>
        <taxon>Dikarya</taxon>
        <taxon>Basidiomycota</taxon>
        <taxon>Agaricomycotina</taxon>
        <taxon>Agaricomycetes</taxon>
        <taxon>Agaricomycetidae</taxon>
        <taxon>Agaricales</taxon>
        <taxon>Agaricineae</taxon>
        <taxon>Psathyrellaceae</taxon>
        <taxon>Ephemerocybe</taxon>
    </lineage>
</organism>
<feature type="compositionally biased region" description="Low complexity" evidence="1">
    <location>
        <begin position="119"/>
        <end position="133"/>
    </location>
</feature>
<accession>A0A8H6HG20</accession>
<feature type="compositionally biased region" description="Low complexity" evidence="1">
    <location>
        <begin position="299"/>
        <end position="315"/>
    </location>
</feature>
<dbReference type="EMBL" id="JACGCI010000105">
    <property type="protein sequence ID" value="KAF6745497.1"/>
    <property type="molecule type" value="Genomic_DNA"/>
</dbReference>
<evidence type="ECO:0000313" key="2">
    <source>
        <dbReference type="EMBL" id="KAF6745497.1"/>
    </source>
</evidence>
<reference evidence="2 3" key="1">
    <citation type="submission" date="2020-07" db="EMBL/GenBank/DDBJ databases">
        <title>Comparative genomics of pyrophilous fungi reveals a link between fire events and developmental genes.</title>
        <authorList>
            <consortium name="DOE Joint Genome Institute"/>
            <person name="Steindorff A.S."/>
            <person name="Carver A."/>
            <person name="Calhoun S."/>
            <person name="Stillman K."/>
            <person name="Liu H."/>
            <person name="Lipzen A."/>
            <person name="Pangilinan J."/>
            <person name="Labutti K."/>
            <person name="Bruns T.D."/>
            <person name="Grigoriev I.V."/>
        </authorList>
    </citation>
    <scope>NUCLEOTIDE SEQUENCE [LARGE SCALE GENOMIC DNA]</scope>
    <source>
        <strain evidence="2 3">CBS 144469</strain>
    </source>
</reference>
<dbReference type="Proteomes" id="UP000521943">
    <property type="component" value="Unassembled WGS sequence"/>
</dbReference>
<name>A0A8H6HG20_9AGAR</name>
<sequence length="344" mass="36783">MSTRIRSLTAIELPMLPRSVIDALEGQKDTMVGILVASAQRPNISRCSNCIEQGLLCPGRTEALGCISSAAKVKRRSSIIYNLLPTIQEEIEGGADARPSSPRPFATPSSTHGYESDESGSSSTGSELSAGDSGHCNDEEYEMVPSGHHSQTASIENGINPTVEDEDHRWIHVGSFDSEWHEESSRHSVGNGVARTSTEIAHPPSQVSTYSSLLSALDELQDTGNLPELSTPRQMGATPVGDWDLGNFISALGNYDQTIFQPIPYQYLPNVITTGGVSTTSVAWPPQCQVPTATFVETSHASASSGQQSQGGTTAVESYDGSWTDPRCIANNPESWGPYGAYAY</sequence>